<protein>
    <submittedName>
        <fullName evidence="1">Uncharacterized protein</fullName>
    </submittedName>
</protein>
<accession>A0A0U2V330</accession>
<dbReference type="AlphaFoldDB" id="A0A0U2V330"/>
<dbReference type="KEGG" id="ptn:PTRA_a0966"/>
<organism evidence="1">
    <name type="scientific">Pseudoalteromonas translucida KMM 520</name>
    <dbReference type="NCBI Taxonomy" id="1315283"/>
    <lineage>
        <taxon>Bacteria</taxon>
        <taxon>Pseudomonadati</taxon>
        <taxon>Pseudomonadota</taxon>
        <taxon>Gammaproteobacteria</taxon>
        <taxon>Alteromonadales</taxon>
        <taxon>Pseudoalteromonadaceae</taxon>
        <taxon>Pseudoalteromonas</taxon>
    </lineage>
</organism>
<dbReference type="EMBL" id="CP011034">
    <property type="protein sequence ID" value="ALS32252.1"/>
    <property type="molecule type" value="Genomic_DNA"/>
</dbReference>
<evidence type="ECO:0000313" key="1">
    <source>
        <dbReference type="EMBL" id="ALS32252.1"/>
    </source>
</evidence>
<reference evidence="1 2" key="1">
    <citation type="submission" date="2015-03" db="EMBL/GenBank/DDBJ databases">
        <authorList>
            <person name="Murphy D."/>
        </authorList>
    </citation>
    <scope>NUCLEOTIDE SEQUENCE [LARGE SCALE GENOMIC DNA]</scope>
    <source>
        <strain evidence="1 2">KMM 520</strain>
    </source>
</reference>
<gene>
    <name evidence="1" type="ORF">PTRA_a0966</name>
</gene>
<dbReference type="Proteomes" id="UP000065261">
    <property type="component" value="Chromosome I"/>
</dbReference>
<evidence type="ECO:0000313" key="2">
    <source>
        <dbReference type="Proteomes" id="UP000065261"/>
    </source>
</evidence>
<name>A0A0U2V330_9GAMM</name>
<sequence length="41" mass="4955">MAFLSSFDHCTLNFFDYPWSNRYLNLMPLTKNNCLKGFYLQ</sequence>
<proteinExistence type="predicted"/>